<feature type="transmembrane region" description="Helical" evidence="1">
    <location>
        <begin position="6"/>
        <end position="22"/>
    </location>
</feature>
<accession>A0AAU8J0Y0</accession>
<evidence type="ECO:0000313" key="2">
    <source>
        <dbReference type="EMBL" id="XCJ73725.1"/>
    </source>
</evidence>
<evidence type="ECO:0000256" key="1">
    <source>
        <dbReference type="SAM" id="Phobius"/>
    </source>
</evidence>
<dbReference type="AlphaFoldDB" id="A0AAU8J0Y0"/>
<dbReference type="KEGG" id="stac:ABII15_28880"/>
<keyword evidence="1" id="KW-0812">Transmembrane</keyword>
<keyword evidence="1" id="KW-1133">Transmembrane helix</keyword>
<dbReference type="RefSeq" id="WP_353945182.1">
    <property type="nucleotide sequence ID" value="NZ_CP159534.1"/>
</dbReference>
<name>A0AAU8J0Y0_9ACTN</name>
<protein>
    <submittedName>
        <fullName evidence="2">DUF1453 domain-containing protein</fullName>
    </submittedName>
</protein>
<feature type="transmembrane region" description="Helical" evidence="1">
    <location>
        <begin position="100"/>
        <end position="122"/>
    </location>
</feature>
<feature type="transmembrane region" description="Helical" evidence="1">
    <location>
        <begin position="57"/>
        <end position="79"/>
    </location>
</feature>
<feature type="transmembrane region" description="Helical" evidence="1">
    <location>
        <begin position="128"/>
        <end position="146"/>
    </location>
</feature>
<proteinExistence type="predicted"/>
<dbReference type="EMBL" id="CP159534">
    <property type="protein sequence ID" value="XCJ73725.1"/>
    <property type="molecule type" value="Genomic_DNA"/>
</dbReference>
<gene>
    <name evidence="2" type="ORF">ABII15_28880</name>
</gene>
<sequence length="168" mass="17763">MSGPTEVLVIVAVVALVLVRQFRTERLARDRKWWLLPLILGFVAVRNGSLTDPRHTGASAVLLALEVVVSIGVGIGWAFTTRIWSDERGDLWTRGTVATAGTWIGGIAARAAVVGIGLVMGVHLGSSSFLLGIALSLLARSGVLMWRAGHERMAYAGAVPQPVGEGRG</sequence>
<feature type="transmembrane region" description="Helical" evidence="1">
    <location>
        <begin position="34"/>
        <end position="51"/>
    </location>
</feature>
<reference evidence="2" key="1">
    <citation type="submission" date="2024-06" db="EMBL/GenBank/DDBJ databases">
        <title>Streptomyces sp. strain HUAS MG91 genome sequences.</title>
        <authorList>
            <person name="Mo P."/>
        </authorList>
    </citation>
    <scope>NUCLEOTIDE SEQUENCE</scope>
    <source>
        <strain evidence="2">HUAS MG91</strain>
    </source>
</reference>
<organism evidence="2">
    <name type="scientific">Streptomyces tabacisoli</name>
    <dbReference type="NCBI Taxonomy" id="3156398"/>
    <lineage>
        <taxon>Bacteria</taxon>
        <taxon>Bacillati</taxon>
        <taxon>Actinomycetota</taxon>
        <taxon>Actinomycetes</taxon>
        <taxon>Kitasatosporales</taxon>
        <taxon>Streptomycetaceae</taxon>
        <taxon>Streptomyces</taxon>
    </lineage>
</organism>
<keyword evidence="1" id="KW-0472">Membrane</keyword>